<protein>
    <submittedName>
        <fullName evidence="3">Transposase</fullName>
    </submittedName>
</protein>
<keyword evidence="1" id="KW-0238">DNA-binding</keyword>
<reference evidence="4" key="1">
    <citation type="submission" date="2016-10" db="EMBL/GenBank/DDBJ databases">
        <title>Comparative genomics uncovers the prolific and rare metabolic potential of the cyanobacterial genus Moorea.</title>
        <authorList>
            <person name="Leao T."/>
            <person name="Castelao G."/>
            <person name="Korobeynikov A."/>
            <person name="Monroe E.A."/>
            <person name="Podell S."/>
            <person name="Glukhov E."/>
            <person name="Allen E."/>
            <person name="Gerwick W.H."/>
            <person name="Gerwick L."/>
        </authorList>
    </citation>
    <scope>NUCLEOTIDE SEQUENCE [LARGE SCALE GENOMIC DNA]</scope>
    <source>
        <strain evidence="4">JHB</strain>
    </source>
</reference>
<dbReference type="EMBL" id="CP017708">
    <property type="protein sequence ID" value="AOY83965.1"/>
    <property type="molecule type" value="Genomic_DNA"/>
</dbReference>
<sequence length="125" mass="13782">MLGKHCLDAGWGQFFQILEQCCFKRGVYFQKVDSKKTSQICPNCLTETGKKTLAERVHHCENCGYTTDRDVAAAQVVCLRGLAAVGHTVKMLSEGKFVGIPGKKEFPRLKARGVSTTEKGRSDEA</sequence>
<evidence type="ECO:0000259" key="2">
    <source>
        <dbReference type="Pfam" id="PF07282"/>
    </source>
</evidence>
<evidence type="ECO:0000313" key="4">
    <source>
        <dbReference type="Proteomes" id="UP000176944"/>
    </source>
</evidence>
<dbReference type="GO" id="GO:0003677">
    <property type="term" value="F:DNA binding"/>
    <property type="evidence" value="ECO:0007669"/>
    <property type="project" value="UniProtKB-KW"/>
</dbReference>
<dbReference type="InterPro" id="IPR010095">
    <property type="entry name" value="Cas12f1-like_TNB"/>
</dbReference>
<evidence type="ECO:0000313" key="3">
    <source>
        <dbReference type="EMBL" id="AOY83965.1"/>
    </source>
</evidence>
<dbReference type="AlphaFoldDB" id="A0A1D9G908"/>
<gene>
    <name evidence="3" type="ORF">BJP36_32625</name>
</gene>
<accession>A0A1D9G908</accession>
<dbReference type="Pfam" id="PF07282">
    <property type="entry name" value="Cas12f1-like_TNB"/>
    <property type="match status" value="1"/>
</dbReference>
<organism evidence="3 4">
    <name type="scientific">Moorena producens (strain JHB)</name>
    <dbReference type="NCBI Taxonomy" id="1454205"/>
    <lineage>
        <taxon>Bacteria</taxon>
        <taxon>Bacillati</taxon>
        <taxon>Cyanobacteriota</taxon>
        <taxon>Cyanophyceae</taxon>
        <taxon>Coleofasciculales</taxon>
        <taxon>Coleofasciculaceae</taxon>
        <taxon>Moorena</taxon>
    </lineage>
</organism>
<proteinExistence type="predicted"/>
<feature type="domain" description="Cas12f1-like TNB" evidence="2">
    <location>
        <begin position="11"/>
        <end position="75"/>
    </location>
</feature>
<evidence type="ECO:0000256" key="1">
    <source>
        <dbReference type="ARBA" id="ARBA00023125"/>
    </source>
</evidence>
<name>A0A1D9G908_MOOP1</name>
<dbReference type="Proteomes" id="UP000176944">
    <property type="component" value="Chromosome"/>
</dbReference>